<protein>
    <submittedName>
        <fullName evidence="2">Amphi-Trp domain-containing protein</fullName>
    </submittedName>
</protein>
<evidence type="ECO:0000313" key="2">
    <source>
        <dbReference type="EMBL" id="SDQ23706.1"/>
    </source>
</evidence>
<dbReference type="NCBIfam" id="TIGR04354">
    <property type="entry name" value="amphi-Trp"/>
    <property type="match status" value="1"/>
</dbReference>
<keyword evidence="3" id="KW-1185">Reference proteome</keyword>
<feature type="domain" description="Amphi-Trp" evidence="1">
    <location>
        <begin position="10"/>
        <end position="83"/>
    </location>
</feature>
<proteinExistence type="predicted"/>
<evidence type="ECO:0000313" key="3">
    <source>
        <dbReference type="Proteomes" id="UP000198848"/>
    </source>
</evidence>
<dbReference type="InterPro" id="IPR027598">
    <property type="entry name" value="Amphi-Trp_dom"/>
</dbReference>
<organism evidence="2 3">
    <name type="scientific">Natronobacterium texcoconense</name>
    <dbReference type="NCBI Taxonomy" id="1095778"/>
    <lineage>
        <taxon>Archaea</taxon>
        <taxon>Methanobacteriati</taxon>
        <taxon>Methanobacteriota</taxon>
        <taxon>Stenosarchaea group</taxon>
        <taxon>Halobacteria</taxon>
        <taxon>Halobacteriales</taxon>
        <taxon>Natrialbaceae</taxon>
        <taxon>Natronobacterium</taxon>
    </lineage>
</organism>
<dbReference type="EMBL" id="FNLC01000001">
    <property type="protein sequence ID" value="SDQ23706.1"/>
    <property type="molecule type" value="Genomic_DNA"/>
</dbReference>
<gene>
    <name evidence="2" type="ORF">SAMN04489842_0177</name>
</gene>
<accession>A0A1H0Z9B0</accession>
<sequence>MADRTTADVTLSRDELAAYFEHLGEEFREGEVGDGEEVRVSVGNKTVALNPPETVDLSVDVVERSPMFRGTRETIEIEVTWKPRS</sequence>
<name>A0A1H0Z9B0_NATTX</name>
<dbReference type="OrthoDB" id="166015at2157"/>
<dbReference type="AlphaFoldDB" id="A0A1H0Z9B0"/>
<dbReference type="Proteomes" id="UP000198848">
    <property type="component" value="Unassembled WGS sequence"/>
</dbReference>
<dbReference type="Pfam" id="PF20068">
    <property type="entry name" value="Amphi-Trp"/>
    <property type="match status" value="1"/>
</dbReference>
<evidence type="ECO:0000259" key="1">
    <source>
        <dbReference type="Pfam" id="PF20068"/>
    </source>
</evidence>
<reference evidence="3" key="1">
    <citation type="submission" date="2016-10" db="EMBL/GenBank/DDBJ databases">
        <authorList>
            <person name="Varghese N."/>
            <person name="Submissions S."/>
        </authorList>
    </citation>
    <scope>NUCLEOTIDE SEQUENCE [LARGE SCALE GENOMIC DNA]</scope>
    <source>
        <strain evidence="3">DSM 24767</strain>
    </source>
</reference>
<dbReference type="RefSeq" id="WP_090375957.1">
    <property type="nucleotide sequence ID" value="NZ_FNLC01000001.1"/>
</dbReference>
<dbReference type="STRING" id="1095778.SAMN04489842_0177"/>